<gene>
    <name evidence="1" type="ORF">BECKFM1743C_GA0114222_106781</name>
</gene>
<dbReference type="AlphaFoldDB" id="A0A450TVB0"/>
<organism evidence="1">
    <name type="scientific">Candidatus Kentrum sp. FM</name>
    <dbReference type="NCBI Taxonomy" id="2126340"/>
    <lineage>
        <taxon>Bacteria</taxon>
        <taxon>Pseudomonadati</taxon>
        <taxon>Pseudomonadota</taxon>
        <taxon>Gammaproteobacteria</taxon>
        <taxon>Candidatus Kentrum</taxon>
    </lineage>
</organism>
<evidence type="ECO:0000313" key="1">
    <source>
        <dbReference type="EMBL" id="VFJ72859.1"/>
    </source>
</evidence>
<proteinExistence type="predicted"/>
<reference evidence="1" key="1">
    <citation type="submission" date="2019-02" db="EMBL/GenBank/DDBJ databases">
        <authorList>
            <person name="Gruber-Vodicka R. H."/>
            <person name="Seah K. B. B."/>
        </authorList>
    </citation>
    <scope>NUCLEOTIDE SEQUENCE</scope>
    <source>
        <strain evidence="1">BECK_BZ165</strain>
    </source>
</reference>
<dbReference type="EMBL" id="CAADFA010000678">
    <property type="protein sequence ID" value="VFJ72859.1"/>
    <property type="molecule type" value="Genomic_DNA"/>
</dbReference>
<sequence>MHGSYKLAMRLPRALNLNENPAQFGIFFSANRLKSDSLLAGYLSCLRKRLKSEVVLEITLTIDDVIHLDIINACFGASSKFCH</sequence>
<protein>
    <submittedName>
        <fullName evidence="1">Uncharacterized protein</fullName>
    </submittedName>
</protein>
<accession>A0A450TVB0</accession>
<name>A0A450TVB0_9GAMM</name>